<name>A0ABV1KNU9_9BACL</name>
<proteinExistence type="predicted"/>
<comment type="caution">
    <text evidence="2">The sequence shown here is derived from an EMBL/GenBank/DDBJ whole genome shotgun (WGS) entry which is preliminary data.</text>
</comment>
<protein>
    <submittedName>
        <fullName evidence="2">Uncharacterized protein</fullName>
    </submittedName>
</protein>
<evidence type="ECO:0000256" key="1">
    <source>
        <dbReference type="SAM" id="MobiDB-lite"/>
    </source>
</evidence>
<reference evidence="2 3" key="1">
    <citation type="journal article" date="2023" name="Genome Announc.">
        <title>Pan-Genome Analyses of the Genus Cohnella and Proposal of the Novel Species Cohnella silvisoli sp. nov., Isolated from Forest Soil.</title>
        <authorList>
            <person name="Wang C."/>
            <person name="Mao L."/>
            <person name="Bao G."/>
            <person name="Zhu H."/>
        </authorList>
    </citation>
    <scope>NUCLEOTIDE SEQUENCE [LARGE SCALE GENOMIC DNA]</scope>
    <source>
        <strain evidence="2 3">NL03-T5-1</strain>
    </source>
</reference>
<dbReference type="EMBL" id="JASKHM010000002">
    <property type="protein sequence ID" value="MEQ4481749.1"/>
    <property type="molecule type" value="Genomic_DNA"/>
</dbReference>
<sequence length="43" mass="5014">MTNNKGQKTDRGSTKFKEREHEIQVKKMVRYPPSLNGINKNLP</sequence>
<gene>
    <name evidence="2" type="ORF">QJS35_04995</name>
</gene>
<evidence type="ECO:0000313" key="3">
    <source>
        <dbReference type="Proteomes" id="UP001493487"/>
    </source>
</evidence>
<dbReference type="RefSeq" id="WP_255678180.1">
    <property type="nucleotide sequence ID" value="NZ_JAIOAP010000002.1"/>
</dbReference>
<dbReference type="Proteomes" id="UP001493487">
    <property type="component" value="Unassembled WGS sequence"/>
</dbReference>
<feature type="compositionally biased region" description="Basic and acidic residues" evidence="1">
    <location>
        <begin position="7"/>
        <end position="22"/>
    </location>
</feature>
<feature type="region of interest" description="Disordered" evidence="1">
    <location>
        <begin position="1"/>
        <end position="22"/>
    </location>
</feature>
<accession>A0ABV1KNU9</accession>
<evidence type="ECO:0000313" key="2">
    <source>
        <dbReference type="EMBL" id="MEQ4481749.1"/>
    </source>
</evidence>
<keyword evidence="3" id="KW-1185">Reference proteome</keyword>
<organism evidence="2 3">
    <name type="scientific">Cohnella silvisoli</name>
    <dbReference type="NCBI Taxonomy" id="2873699"/>
    <lineage>
        <taxon>Bacteria</taxon>
        <taxon>Bacillati</taxon>
        <taxon>Bacillota</taxon>
        <taxon>Bacilli</taxon>
        <taxon>Bacillales</taxon>
        <taxon>Paenibacillaceae</taxon>
        <taxon>Cohnella</taxon>
    </lineage>
</organism>